<dbReference type="EMBL" id="JANHOG010000947">
    <property type="protein sequence ID" value="KAJ3548911.1"/>
    <property type="molecule type" value="Genomic_DNA"/>
</dbReference>
<gene>
    <name evidence="1" type="ORF">NM688_g5237</name>
</gene>
<evidence type="ECO:0000313" key="2">
    <source>
        <dbReference type="Proteomes" id="UP001148662"/>
    </source>
</evidence>
<accession>A0ACC1SYJ4</accession>
<reference evidence="1" key="1">
    <citation type="submission" date="2022-07" db="EMBL/GenBank/DDBJ databases">
        <title>Genome Sequence of Phlebia brevispora.</title>
        <authorList>
            <person name="Buettner E."/>
        </authorList>
    </citation>
    <scope>NUCLEOTIDE SEQUENCE</scope>
    <source>
        <strain evidence="1">MPL23</strain>
    </source>
</reference>
<evidence type="ECO:0000313" key="1">
    <source>
        <dbReference type="EMBL" id="KAJ3548911.1"/>
    </source>
</evidence>
<keyword evidence="2" id="KW-1185">Reference proteome</keyword>
<comment type="caution">
    <text evidence="1">The sequence shown here is derived from an EMBL/GenBank/DDBJ whole genome shotgun (WGS) entry which is preliminary data.</text>
</comment>
<protein>
    <submittedName>
        <fullName evidence="1">Uncharacterized protein</fullName>
    </submittedName>
</protein>
<sequence length="291" mass="32209">MSEAFSHHQTRGKRCPSYHAVLSLVKSKKGRNINGVATPEEKKLDVMDPLWHRRRAGELMERSKEALMQASRAWQRGNAKTRGGEVALTYAERARAFQEQAQEESLHAAWDMIQAKRVSLPNGSSIDLHGTTVVEAIHIVKVLLEEEAATPAKPLKIITGRGNHSVNRVGVLRPAIHTALTNEGWNVSKFDGGLVCNLFLLTTWLNEKIAVVEVFSSFGTMRGDISRSIAHREDDAGARGHMKAIQVSSSIYDGLNAFTTSCPDISYFVSRHTAKCIRVAYTTTDDPTFRG</sequence>
<dbReference type="Proteomes" id="UP001148662">
    <property type="component" value="Unassembled WGS sequence"/>
</dbReference>
<organism evidence="1 2">
    <name type="scientific">Phlebia brevispora</name>
    <dbReference type="NCBI Taxonomy" id="194682"/>
    <lineage>
        <taxon>Eukaryota</taxon>
        <taxon>Fungi</taxon>
        <taxon>Dikarya</taxon>
        <taxon>Basidiomycota</taxon>
        <taxon>Agaricomycotina</taxon>
        <taxon>Agaricomycetes</taxon>
        <taxon>Polyporales</taxon>
        <taxon>Meruliaceae</taxon>
        <taxon>Phlebia</taxon>
    </lineage>
</organism>
<name>A0ACC1SYJ4_9APHY</name>
<proteinExistence type="predicted"/>